<dbReference type="RefSeq" id="WP_116015355.1">
    <property type="nucleotide sequence ID" value="NZ_QUOT01000001.1"/>
</dbReference>
<comment type="caution">
    <text evidence="2">The sequence shown here is derived from an EMBL/GenBank/DDBJ whole genome shotgun (WGS) entry which is preliminary data.</text>
</comment>
<protein>
    <submittedName>
        <fullName evidence="2">Uncharacterized protein</fullName>
    </submittedName>
</protein>
<dbReference type="EMBL" id="QUOT01000001">
    <property type="protein sequence ID" value="REL30879.1"/>
    <property type="molecule type" value="Genomic_DNA"/>
</dbReference>
<gene>
    <name evidence="2" type="ORF">DXX94_09195</name>
</gene>
<dbReference type="Proteomes" id="UP000256899">
    <property type="component" value="Unassembled WGS sequence"/>
</dbReference>
<keyword evidence="1" id="KW-0812">Transmembrane</keyword>
<evidence type="ECO:0000256" key="1">
    <source>
        <dbReference type="SAM" id="Phobius"/>
    </source>
</evidence>
<organism evidence="2 3">
    <name type="scientific">Thalassotalea euphylliae</name>
    <dbReference type="NCBI Taxonomy" id="1655234"/>
    <lineage>
        <taxon>Bacteria</taxon>
        <taxon>Pseudomonadati</taxon>
        <taxon>Pseudomonadota</taxon>
        <taxon>Gammaproteobacteria</taxon>
        <taxon>Alteromonadales</taxon>
        <taxon>Colwelliaceae</taxon>
        <taxon>Thalassotalea</taxon>
    </lineage>
</organism>
<feature type="transmembrane region" description="Helical" evidence="1">
    <location>
        <begin position="108"/>
        <end position="130"/>
    </location>
</feature>
<keyword evidence="3" id="KW-1185">Reference proteome</keyword>
<feature type="transmembrane region" description="Helical" evidence="1">
    <location>
        <begin position="195"/>
        <end position="213"/>
    </location>
</feature>
<keyword evidence="1" id="KW-0472">Membrane</keyword>
<feature type="transmembrane region" description="Helical" evidence="1">
    <location>
        <begin position="219"/>
        <end position="237"/>
    </location>
</feature>
<accession>A0A3E0U2B2</accession>
<reference evidence="3" key="1">
    <citation type="submission" date="2018-08" db="EMBL/GenBank/DDBJ databases">
        <title>Thalassotalea euphylliae genome.</title>
        <authorList>
            <person name="Summers S."/>
            <person name="Rice S.A."/>
            <person name="Freckelton M.L."/>
            <person name="Nedved B.T."/>
            <person name="Hadfield M.G."/>
        </authorList>
    </citation>
    <scope>NUCLEOTIDE SEQUENCE [LARGE SCALE GENOMIC DNA]</scope>
    <source>
        <strain evidence="3">H3</strain>
    </source>
</reference>
<feature type="transmembrane region" description="Helical" evidence="1">
    <location>
        <begin position="77"/>
        <end position="96"/>
    </location>
</feature>
<dbReference type="AlphaFoldDB" id="A0A3E0U2B2"/>
<evidence type="ECO:0000313" key="3">
    <source>
        <dbReference type="Proteomes" id="UP000256899"/>
    </source>
</evidence>
<proteinExistence type="predicted"/>
<feature type="transmembrane region" description="Helical" evidence="1">
    <location>
        <begin position="43"/>
        <end position="65"/>
    </location>
</feature>
<keyword evidence="1" id="KW-1133">Transmembrane helix</keyword>
<name>A0A3E0U2B2_9GAMM</name>
<evidence type="ECO:0000313" key="2">
    <source>
        <dbReference type="EMBL" id="REL30879.1"/>
    </source>
</evidence>
<sequence length="358" mass="40645">MRTPVRKKLQFLLTAIVVFTAGFQLLPEQLAFSSALTTDNLIAMSPLLLAVFGYFIFLPVLYWFWVIKAGQQKPWKMLLIFSLSALCARYSFPSNIAEYFEFITYLRYPIIGVLLIIELYLMVTIVKGLWQARKLSGDPRVHAFNQYQDDDKKLTLAVPFAWEPASWYYAIPKFSRNHAKALAQLQVNSTQRWHWLLLLTGCVVLGTTCYWLLAGWSELVAIIVASFFFYSVIFSTANHRIARHYSVYLLGDKLVVNAAFWSFIVIDVKAISEVNLGDFQQTDNQEQLLLGKAKGAGSDKSQTANIELVFSEPQTYMAMMGQMPEPVNKLWLAVDKPEQLKQQLSEALVAPGRLANAS</sequence>